<dbReference type="SUPFAM" id="SSF103481">
    <property type="entry name" value="Multidrug resistance efflux transporter EmrE"/>
    <property type="match status" value="2"/>
</dbReference>
<feature type="transmembrane region" description="Helical" evidence="5">
    <location>
        <begin position="120"/>
        <end position="137"/>
    </location>
</feature>
<organism evidence="7 8">
    <name type="scientific">Pontivivens marinum</name>
    <dbReference type="NCBI Taxonomy" id="1690039"/>
    <lineage>
        <taxon>Bacteria</taxon>
        <taxon>Pseudomonadati</taxon>
        <taxon>Pseudomonadota</taxon>
        <taxon>Alphaproteobacteria</taxon>
        <taxon>Rhodobacterales</taxon>
        <taxon>Paracoccaceae</taxon>
        <taxon>Pontivivens</taxon>
    </lineage>
</organism>
<evidence type="ECO:0000313" key="7">
    <source>
        <dbReference type="EMBL" id="SOH94147.1"/>
    </source>
</evidence>
<dbReference type="EMBL" id="OCTN01000003">
    <property type="protein sequence ID" value="SOH94147.1"/>
    <property type="molecule type" value="Genomic_DNA"/>
</dbReference>
<evidence type="ECO:0000256" key="4">
    <source>
        <dbReference type="ARBA" id="ARBA00023136"/>
    </source>
</evidence>
<evidence type="ECO:0000313" key="8">
    <source>
        <dbReference type="Proteomes" id="UP000220034"/>
    </source>
</evidence>
<keyword evidence="3 5" id="KW-1133">Transmembrane helix</keyword>
<dbReference type="GO" id="GO:0016020">
    <property type="term" value="C:membrane"/>
    <property type="evidence" value="ECO:0007669"/>
    <property type="project" value="UniProtKB-SubCell"/>
</dbReference>
<dbReference type="Pfam" id="PF00892">
    <property type="entry name" value="EamA"/>
    <property type="match status" value="2"/>
</dbReference>
<dbReference type="AlphaFoldDB" id="A0A2C9CSB3"/>
<feature type="transmembrane region" description="Helical" evidence="5">
    <location>
        <begin position="242"/>
        <end position="261"/>
    </location>
</feature>
<proteinExistence type="predicted"/>
<dbReference type="InterPro" id="IPR037185">
    <property type="entry name" value="EmrE-like"/>
</dbReference>
<dbReference type="OrthoDB" id="8688375at2"/>
<feature type="transmembrane region" description="Helical" evidence="5">
    <location>
        <begin position="90"/>
        <end position="113"/>
    </location>
</feature>
<dbReference type="PANTHER" id="PTHR32322:SF9">
    <property type="entry name" value="AMINO-ACID METABOLITE EFFLUX PUMP-RELATED"/>
    <property type="match status" value="1"/>
</dbReference>
<dbReference type="PANTHER" id="PTHR32322">
    <property type="entry name" value="INNER MEMBRANE TRANSPORTER"/>
    <property type="match status" value="1"/>
</dbReference>
<keyword evidence="4 5" id="KW-0472">Membrane</keyword>
<keyword evidence="2 5" id="KW-0812">Transmembrane</keyword>
<gene>
    <name evidence="7" type="ORF">SAMN06273572_103174</name>
</gene>
<protein>
    <submittedName>
        <fullName evidence="7">EamA-like transporter family protein</fullName>
    </submittedName>
</protein>
<feature type="transmembrane region" description="Helical" evidence="5">
    <location>
        <begin position="267"/>
        <end position="285"/>
    </location>
</feature>
<reference evidence="8" key="1">
    <citation type="submission" date="2017-09" db="EMBL/GenBank/DDBJ databases">
        <authorList>
            <person name="Varghese N."/>
            <person name="Submissions S."/>
        </authorList>
    </citation>
    <scope>NUCLEOTIDE SEQUENCE [LARGE SCALE GENOMIC DNA]</scope>
    <source>
        <strain evidence="8">C7</strain>
    </source>
</reference>
<dbReference type="InterPro" id="IPR050638">
    <property type="entry name" value="AA-Vitamin_Transporters"/>
</dbReference>
<name>A0A2C9CSB3_9RHOB</name>
<feature type="transmembrane region" description="Helical" evidence="5">
    <location>
        <begin position="182"/>
        <end position="201"/>
    </location>
</feature>
<accession>A0A2C9CSB3</accession>
<keyword evidence="8" id="KW-1185">Reference proteome</keyword>
<evidence type="ECO:0000256" key="5">
    <source>
        <dbReference type="SAM" id="Phobius"/>
    </source>
</evidence>
<dbReference type="RefSeq" id="WP_097929705.1">
    <property type="nucleotide sequence ID" value="NZ_OCTN01000003.1"/>
</dbReference>
<sequence length="293" mass="31019">MNRRAALGALLAIGVTWGMTVPAAKVAVSTGYQPFGLIFWQLLIATLLLGALMLRRGMWPPLHGWPIFVMVAVLGTIFPNSFSYRAAAELPAGVMSIVIAVVPMFALPVALALGLERLRLIRLVGLALGAVAIAMIAGPETSLPDPGAAPWLLVALIAPLCYAFEGNLLAKFGTRGLDPLSVLFGASVVGLIFATPLMLATDQWINPVTVWHAPEYAILASGILHVAAYSGYIWLVGWAGPVFAAQVAYLVTGSGVVWSMLLLGERYSPWVWAALLLMLVGVALVQPRGGARD</sequence>
<feature type="transmembrane region" description="Helical" evidence="5">
    <location>
        <begin position="216"/>
        <end position="235"/>
    </location>
</feature>
<feature type="transmembrane region" description="Helical" evidence="5">
    <location>
        <begin position="34"/>
        <end position="53"/>
    </location>
</feature>
<feature type="domain" description="EamA" evidence="6">
    <location>
        <begin position="9"/>
        <end position="136"/>
    </location>
</feature>
<feature type="domain" description="EamA" evidence="6">
    <location>
        <begin position="150"/>
        <end position="285"/>
    </location>
</feature>
<evidence type="ECO:0000256" key="3">
    <source>
        <dbReference type="ARBA" id="ARBA00022989"/>
    </source>
</evidence>
<dbReference type="InterPro" id="IPR000620">
    <property type="entry name" value="EamA_dom"/>
</dbReference>
<dbReference type="Proteomes" id="UP000220034">
    <property type="component" value="Unassembled WGS sequence"/>
</dbReference>
<evidence type="ECO:0000259" key="6">
    <source>
        <dbReference type="Pfam" id="PF00892"/>
    </source>
</evidence>
<evidence type="ECO:0000256" key="1">
    <source>
        <dbReference type="ARBA" id="ARBA00004141"/>
    </source>
</evidence>
<feature type="transmembrane region" description="Helical" evidence="5">
    <location>
        <begin position="65"/>
        <end position="84"/>
    </location>
</feature>
<feature type="transmembrane region" description="Helical" evidence="5">
    <location>
        <begin position="149"/>
        <end position="170"/>
    </location>
</feature>
<comment type="subcellular location">
    <subcellularLocation>
        <location evidence="1">Membrane</location>
        <topology evidence="1">Multi-pass membrane protein</topology>
    </subcellularLocation>
</comment>
<evidence type="ECO:0000256" key="2">
    <source>
        <dbReference type="ARBA" id="ARBA00022692"/>
    </source>
</evidence>